<dbReference type="AlphaFoldDB" id="A0A0S3QTW0"/>
<dbReference type="STRING" id="1298851.TST_0980"/>
<dbReference type="RefSeq" id="WP_068549774.1">
    <property type="nucleotide sequence ID" value="NZ_AP013035.1"/>
</dbReference>
<gene>
    <name evidence="2" type="ORF">TST_0980</name>
</gene>
<protein>
    <recommendedName>
        <fullName evidence="4">Lipoprotein</fullName>
    </recommendedName>
</protein>
<feature type="signal peptide" evidence="1">
    <location>
        <begin position="1"/>
        <end position="23"/>
    </location>
</feature>
<dbReference type="Proteomes" id="UP000063234">
    <property type="component" value="Chromosome"/>
</dbReference>
<accession>A0A0S3QTW0</accession>
<proteinExistence type="predicted"/>
<evidence type="ECO:0000313" key="3">
    <source>
        <dbReference type="Proteomes" id="UP000063234"/>
    </source>
</evidence>
<evidence type="ECO:0000313" key="2">
    <source>
        <dbReference type="EMBL" id="BAT71778.1"/>
    </source>
</evidence>
<dbReference type="OrthoDB" id="14876at2"/>
<dbReference type="EMBL" id="AP013035">
    <property type="protein sequence ID" value="BAT71778.1"/>
    <property type="molecule type" value="Genomic_DNA"/>
</dbReference>
<evidence type="ECO:0008006" key="4">
    <source>
        <dbReference type="Google" id="ProtNLM"/>
    </source>
</evidence>
<evidence type="ECO:0000256" key="1">
    <source>
        <dbReference type="SAM" id="SignalP"/>
    </source>
</evidence>
<keyword evidence="1" id="KW-0732">Signal</keyword>
<organism evidence="2 3">
    <name type="scientific">Thermosulfidibacter takaii (strain DSM 17441 / JCM 13301 / NBRC 103674 / ABI70S6)</name>
    <dbReference type="NCBI Taxonomy" id="1298851"/>
    <lineage>
        <taxon>Bacteria</taxon>
        <taxon>Pseudomonadati</taxon>
        <taxon>Thermosulfidibacterota</taxon>
        <taxon>Thermosulfidibacteria</taxon>
        <taxon>Thermosulfidibacterales</taxon>
        <taxon>Thermosulfidibacteraceae</taxon>
    </lineage>
</organism>
<dbReference type="PROSITE" id="PS51257">
    <property type="entry name" value="PROKAR_LIPOPROTEIN"/>
    <property type="match status" value="1"/>
</dbReference>
<reference evidence="3" key="1">
    <citation type="journal article" date="2018" name="Science">
        <title>A primordial and reversible TCA cycle in a facultatively chemolithoautotrophic thermophile.</title>
        <authorList>
            <person name="Nunoura T."/>
            <person name="Chikaraishi Y."/>
            <person name="Izaki R."/>
            <person name="Suwa T."/>
            <person name="Sato T."/>
            <person name="Harada T."/>
            <person name="Mori K."/>
            <person name="Kato Y."/>
            <person name="Miyazaki M."/>
            <person name="Shimamura S."/>
            <person name="Yanagawa K."/>
            <person name="Shuto A."/>
            <person name="Ohkouchi N."/>
            <person name="Fujita N."/>
            <person name="Takaki Y."/>
            <person name="Atomi H."/>
            <person name="Takai K."/>
        </authorList>
    </citation>
    <scope>NUCLEOTIDE SEQUENCE [LARGE SCALE GENOMIC DNA]</scope>
    <source>
        <strain evidence="3">DSM 17441 / JCM 13301 / NBRC 103674 / ABI70S6</strain>
    </source>
</reference>
<keyword evidence="3" id="KW-1185">Reference proteome</keyword>
<name>A0A0S3QTW0_THET7</name>
<feature type="chain" id="PRO_5006616368" description="Lipoprotein" evidence="1">
    <location>
        <begin position="24"/>
        <end position="143"/>
    </location>
</feature>
<sequence length="143" mass="16010">MRRLISFLIIFLLAIGCATTQHKTTTKKNTPKIVQIQKVLENIPIFPGAKFDLDNTFIYESGTIKAAVITLEGSGNLKDAVDFYKRKMLEEGWELVSSFIYQQKASLFFDSPASSCNIEIEQDYGKLTIIIRTGTKAPLGDVK</sequence>
<dbReference type="KEGG" id="ttk:TST_0980"/>